<accession>A0ABS5TXL3</accession>
<evidence type="ECO:0000313" key="1">
    <source>
        <dbReference type="EMBL" id="MBT0993893.1"/>
    </source>
</evidence>
<dbReference type="NCBIfam" id="NF047843">
    <property type="entry name" value="MST_Rv0443"/>
    <property type="match status" value="1"/>
</dbReference>
<dbReference type="Proteomes" id="UP000722125">
    <property type="component" value="Unassembled WGS sequence"/>
</dbReference>
<proteinExistence type="predicted"/>
<gene>
    <name evidence="1" type="ORF">KIN34_06280</name>
</gene>
<dbReference type="RefSeq" id="WP_214348205.1">
    <property type="nucleotide sequence ID" value="NZ_JAHBOH010000001.1"/>
</dbReference>
<dbReference type="InterPro" id="IPR007061">
    <property type="entry name" value="MST-like"/>
</dbReference>
<organism evidence="1 2">
    <name type="scientific">Cellulomonas fulva</name>
    <dbReference type="NCBI Taxonomy" id="2835530"/>
    <lineage>
        <taxon>Bacteria</taxon>
        <taxon>Bacillati</taxon>
        <taxon>Actinomycetota</taxon>
        <taxon>Actinomycetes</taxon>
        <taxon>Micrococcales</taxon>
        <taxon>Cellulomonadaceae</taxon>
        <taxon>Cellulomonas</taxon>
    </lineage>
</organism>
<name>A0ABS5TXL3_9CELL</name>
<keyword evidence="2" id="KW-1185">Reference proteome</keyword>
<dbReference type="EMBL" id="JAHBOH010000001">
    <property type="protein sequence ID" value="MBT0993893.1"/>
    <property type="molecule type" value="Genomic_DNA"/>
</dbReference>
<reference evidence="1 2" key="1">
    <citation type="submission" date="2021-05" db="EMBL/GenBank/DDBJ databases">
        <title>Description of Cellulomonas sp. DKR-3 sp. nov.</title>
        <authorList>
            <person name="Dahal R.H."/>
            <person name="Chaudhary D.K."/>
        </authorList>
    </citation>
    <scope>NUCLEOTIDE SEQUENCE [LARGE SCALE GENOMIC DNA]</scope>
    <source>
        <strain evidence="1 2">DKR-3</strain>
    </source>
</reference>
<dbReference type="SUPFAM" id="SSF109854">
    <property type="entry name" value="DinB/YfiT-like putative metalloenzymes"/>
    <property type="match status" value="1"/>
</dbReference>
<evidence type="ECO:0000313" key="2">
    <source>
        <dbReference type="Proteomes" id="UP000722125"/>
    </source>
</evidence>
<protein>
    <submittedName>
        <fullName evidence="1">DUF664 domain-containing protein</fullName>
    </submittedName>
</protein>
<sequence length="169" mass="18456">MRSNDVLADGFGRIVDLVRHALDGVDEADLTRRVDPQANTLAWLAWHIARGQDAQIAPLAGSEQVWTSRGWADRFDLPFGADANGYGQTSDEVAQVRASGALLLGYLQDTTDVTLAYLERLQDDDLDVVVDEGWDPPVTLGTRLVSILADDLEHAGQAGYLRGLLDRAR</sequence>
<dbReference type="Pfam" id="PF04978">
    <property type="entry name" value="MST"/>
    <property type="match status" value="1"/>
</dbReference>
<comment type="caution">
    <text evidence="1">The sequence shown here is derived from an EMBL/GenBank/DDBJ whole genome shotgun (WGS) entry which is preliminary data.</text>
</comment>
<dbReference type="Gene3D" id="1.20.120.450">
    <property type="entry name" value="dinb family like domain"/>
    <property type="match status" value="1"/>
</dbReference>
<dbReference type="InterPro" id="IPR034660">
    <property type="entry name" value="DinB/YfiT-like"/>
</dbReference>